<dbReference type="Gene3D" id="1.20.1280.50">
    <property type="match status" value="1"/>
</dbReference>
<dbReference type="OMA" id="MKLWYVP"/>
<comment type="caution">
    <text evidence="2">The sequence shown here is derived from an EMBL/GenBank/DDBJ whole genome shotgun (WGS) entry which is preliminary data.</text>
</comment>
<reference evidence="2" key="1">
    <citation type="submission" date="2016-11" db="EMBL/GenBank/DDBJ databases">
        <title>The genome of Nicotiana attenuata.</title>
        <authorList>
            <person name="Xu S."/>
            <person name="Brockmoeller T."/>
            <person name="Gaquerel E."/>
            <person name="Navarro A."/>
            <person name="Kuhl H."/>
            <person name="Gase K."/>
            <person name="Ling Z."/>
            <person name="Zhou W."/>
            <person name="Kreitzer C."/>
            <person name="Stanke M."/>
            <person name="Tang H."/>
            <person name="Lyons E."/>
            <person name="Pandey P."/>
            <person name="Pandey S.P."/>
            <person name="Timmermann B."/>
            <person name="Baldwin I.T."/>
        </authorList>
    </citation>
    <scope>NUCLEOTIDE SEQUENCE [LARGE SCALE GENOMIC DNA]</scope>
    <source>
        <strain evidence="2">UT</strain>
    </source>
</reference>
<dbReference type="Gramene" id="OIT08329">
    <property type="protein sequence ID" value="OIT08329"/>
    <property type="gene ID" value="A4A49_14937"/>
</dbReference>
<sequence length="368" mass="41799">MSTIFAVKENEDLFDRLPDAIVLTIFEKVQDCKSLCIFSSLCKRFYSLITQTQNISLTIPPQNHHKSSNSNRNQLFQFFNRVFLKPFQFFLLQITKWNPICIPIPYTFSQKNDGYNCNCTCSYTSPAEILRNFNEIKQLEIQLAAGENIGLKNSGDSLLKWKAEFGSQLKHCLIVGGTSISPIHEYQGGEETVTENFRIIQRGDSVESLRMTNDELKLRIVWIISCVIAASTRHCLLEETIKEKKMLENVVITDDIGQGICCMNCEQVEEMRRNTRVFSSNRAKVPALKVKMWYVPELELPAKGCMMKGATLVVVKPVEEWSKADDGKDLVAGGFGFAGEGKEENVLNEVAKELVKLKRSYSLEMNSF</sequence>
<gene>
    <name evidence="2" type="ORF">A4A49_14937</name>
</gene>
<dbReference type="OrthoDB" id="812961at2759"/>
<dbReference type="InterPro" id="IPR036047">
    <property type="entry name" value="F-box-like_dom_sf"/>
</dbReference>
<dbReference type="Pfam" id="PF00646">
    <property type="entry name" value="F-box"/>
    <property type="match status" value="1"/>
</dbReference>
<protein>
    <submittedName>
        <fullName evidence="2">F-box protein</fullName>
    </submittedName>
</protein>
<dbReference type="SMART" id="SM00256">
    <property type="entry name" value="FBOX"/>
    <property type="match status" value="1"/>
</dbReference>
<dbReference type="InterPro" id="IPR044809">
    <property type="entry name" value="AUF1-like"/>
</dbReference>
<keyword evidence="3" id="KW-1185">Reference proteome</keyword>
<dbReference type="SUPFAM" id="SSF81383">
    <property type="entry name" value="F-box domain"/>
    <property type="match status" value="1"/>
</dbReference>
<dbReference type="AlphaFoldDB" id="A0A1J6JN56"/>
<accession>A0A1J6JN56</accession>
<dbReference type="EMBL" id="MJEQ01037183">
    <property type="protein sequence ID" value="OIT08329.1"/>
    <property type="molecule type" value="Genomic_DNA"/>
</dbReference>
<feature type="domain" description="F-box" evidence="1">
    <location>
        <begin position="17"/>
        <end position="58"/>
    </location>
</feature>
<dbReference type="Proteomes" id="UP000187609">
    <property type="component" value="Unassembled WGS sequence"/>
</dbReference>
<evidence type="ECO:0000259" key="1">
    <source>
        <dbReference type="SMART" id="SM00256"/>
    </source>
</evidence>
<name>A0A1J6JN56_NICAT</name>
<dbReference type="CDD" id="cd09917">
    <property type="entry name" value="F-box_SF"/>
    <property type="match status" value="1"/>
</dbReference>
<dbReference type="PANTHER" id="PTHR31215">
    <property type="entry name" value="OS05G0510400 PROTEIN-RELATED"/>
    <property type="match status" value="1"/>
</dbReference>
<dbReference type="KEGG" id="nau:109228699"/>
<evidence type="ECO:0000313" key="3">
    <source>
        <dbReference type="Proteomes" id="UP000187609"/>
    </source>
</evidence>
<evidence type="ECO:0000313" key="2">
    <source>
        <dbReference type="EMBL" id="OIT08329.1"/>
    </source>
</evidence>
<dbReference type="STRING" id="49451.A0A1J6JN56"/>
<organism evidence="2 3">
    <name type="scientific">Nicotiana attenuata</name>
    <name type="common">Coyote tobacco</name>
    <dbReference type="NCBI Taxonomy" id="49451"/>
    <lineage>
        <taxon>Eukaryota</taxon>
        <taxon>Viridiplantae</taxon>
        <taxon>Streptophyta</taxon>
        <taxon>Embryophyta</taxon>
        <taxon>Tracheophyta</taxon>
        <taxon>Spermatophyta</taxon>
        <taxon>Magnoliopsida</taxon>
        <taxon>eudicotyledons</taxon>
        <taxon>Gunneridae</taxon>
        <taxon>Pentapetalae</taxon>
        <taxon>asterids</taxon>
        <taxon>lamiids</taxon>
        <taxon>Solanales</taxon>
        <taxon>Solanaceae</taxon>
        <taxon>Nicotianoideae</taxon>
        <taxon>Nicotianeae</taxon>
        <taxon>Nicotiana</taxon>
    </lineage>
</organism>
<proteinExistence type="predicted"/>
<dbReference type="InterPro" id="IPR001810">
    <property type="entry name" value="F-box_dom"/>
</dbReference>